<keyword evidence="2 5" id="KW-0812">Transmembrane</keyword>
<dbReference type="EMBL" id="CP015136">
    <property type="protein sequence ID" value="AMY07614.1"/>
    <property type="molecule type" value="Genomic_DNA"/>
</dbReference>
<dbReference type="InterPro" id="IPR008969">
    <property type="entry name" value="CarboxyPept-like_regulatory"/>
</dbReference>
<gene>
    <name evidence="7" type="primary">blaR1_1</name>
    <name evidence="7" type="ORF">LuPra_00788</name>
</gene>
<dbReference type="InterPro" id="IPR008756">
    <property type="entry name" value="Peptidase_M56"/>
</dbReference>
<proteinExistence type="predicted"/>
<evidence type="ECO:0000313" key="7">
    <source>
        <dbReference type="EMBL" id="AMY07614.1"/>
    </source>
</evidence>
<protein>
    <submittedName>
        <fullName evidence="7">Regulatory protein BlaR1</fullName>
    </submittedName>
</protein>
<evidence type="ECO:0000256" key="2">
    <source>
        <dbReference type="ARBA" id="ARBA00022692"/>
    </source>
</evidence>
<feature type="transmembrane region" description="Helical" evidence="5">
    <location>
        <begin position="312"/>
        <end position="330"/>
    </location>
</feature>
<evidence type="ECO:0000256" key="5">
    <source>
        <dbReference type="SAM" id="Phobius"/>
    </source>
</evidence>
<dbReference type="Gene3D" id="2.60.40.1120">
    <property type="entry name" value="Carboxypeptidase-like, regulatory domain"/>
    <property type="match status" value="1"/>
</dbReference>
<evidence type="ECO:0000313" key="8">
    <source>
        <dbReference type="Proteomes" id="UP000076079"/>
    </source>
</evidence>
<name>A0A143PIL7_LUTPR</name>
<dbReference type="InterPro" id="IPR006260">
    <property type="entry name" value="TonB/TolA_C"/>
</dbReference>
<dbReference type="GO" id="GO:0016020">
    <property type="term" value="C:membrane"/>
    <property type="evidence" value="ECO:0007669"/>
    <property type="project" value="UniProtKB-SubCell"/>
</dbReference>
<dbReference type="PANTHER" id="PTHR34978:SF3">
    <property type="entry name" value="SLR0241 PROTEIN"/>
    <property type="match status" value="1"/>
</dbReference>
<sequence>MTAMIEVALRGSVVLLIGLIGYAALRGQAPALRHALLVATLCATPLAAPLGAVLPAIAVTLPRPFVTTQSMPPVSEHVALVGAPVMALPAPLGAATPAEPARLSWGTLLFALWGLGTAIALGALALSLVRLARATRTAAPIGQPQWDEALARASRAAGLRRPVVLRESPSADLLATWGWRRAYLLVPREALDWSCTRVDVVLGHELAHVRRNDWAWQVYATVIRALFWWNPLVWVMCHRLAIESERACDDEVLAQGIAAHAYAGHLVAIARTFRNRTPNAIAMPMARPSTLHRRITAMLNPHIQRAAPTRTTIALAIAALLLLVMPVAAIRGTAAQGELEGVVYDPTGAVVPEVRLVLVGPLSSTEAMELMLGKMSGGKKAQATTDAEGRFVFPAIEPGRYVLAAELPGFRALRQDLELRQPADWNRIVNLQVGAVQETISVTGRRGTGAAAAASPVRVRVGGNIRPPRKTKDVKPVYPESMQEAGQEGVVSIEAVIGRDGSVTAARVTAAQVHPDLASAALDAVRQWKFEPTLLNGGPVEVVMTVSVSFKLE</sequence>
<dbReference type="Pfam" id="PF05569">
    <property type="entry name" value="Peptidase_M56"/>
    <property type="match status" value="1"/>
</dbReference>
<evidence type="ECO:0000256" key="4">
    <source>
        <dbReference type="ARBA" id="ARBA00023136"/>
    </source>
</evidence>
<accession>A0A143PIL7</accession>
<keyword evidence="8" id="KW-1185">Reference proteome</keyword>
<evidence type="ECO:0000256" key="1">
    <source>
        <dbReference type="ARBA" id="ARBA00004167"/>
    </source>
</evidence>
<dbReference type="Pfam" id="PF03544">
    <property type="entry name" value="TonB_C"/>
    <property type="match status" value="1"/>
</dbReference>
<evidence type="ECO:0000259" key="6">
    <source>
        <dbReference type="PROSITE" id="PS52015"/>
    </source>
</evidence>
<dbReference type="SUPFAM" id="SSF49464">
    <property type="entry name" value="Carboxypeptidase regulatory domain-like"/>
    <property type="match status" value="1"/>
</dbReference>
<feature type="domain" description="TonB C-terminal" evidence="6">
    <location>
        <begin position="463"/>
        <end position="553"/>
    </location>
</feature>
<dbReference type="STRING" id="1855912.LuPra_00788"/>
<keyword evidence="3 5" id="KW-1133">Transmembrane helix</keyword>
<dbReference type="Proteomes" id="UP000076079">
    <property type="component" value="Chromosome"/>
</dbReference>
<evidence type="ECO:0000256" key="3">
    <source>
        <dbReference type="ARBA" id="ARBA00022989"/>
    </source>
</evidence>
<dbReference type="NCBIfam" id="TIGR01352">
    <property type="entry name" value="tonB_Cterm"/>
    <property type="match status" value="1"/>
</dbReference>
<keyword evidence="4 5" id="KW-0472">Membrane</keyword>
<feature type="transmembrane region" description="Helical" evidence="5">
    <location>
        <begin position="108"/>
        <end position="129"/>
    </location>
</feature>
<feature type="transmembrane region" description="Helical" evidence="5">
    <location>
        <begin position="7"/>
        <end position="25"/>
    </location>
</feature>
<dbReference type="Gene3D" id="3.30.1150.10">
    <property type="match status" value="1"/>
</dbReference>
<dbReference type="PROSITE" id="PS52015">
    <property type="entry name" value="TONB_CTD"/>
    <property type="match status" value="1"/>
</dbReference>
<dbReference type="PANTHER" id="PTHR34978">
    <property type="entry name" value="POSSIBLE SENSOR-TRANSDUCER PROTEIN BLAR"/>
    <property type="match status" value="1"/>
</dbReference>
<reference evidence="7 8" key="1">
    <citation type="journal article" date="2016" name="Genome Announc.">
        <title>First Complete Genome Sequence of a Subdivision 6 Acidobacterium Strain.</title>
        <authorList>
            <person name="Huang S."/>
            <person name="Vieira S."/>
            <person name="Bunk B."/>
            <person name="Riedel T."/>
            <person name="Sproer C."/>
            <person name="Overmann J."/>
        </authorList>
    </citation>
    <scope>NUCLEOTIDE SEQUENCE [LARGE SCALE GENOMIC DNA]</scope>
    <source>
        <strain evidence="8">DSM 100886 HEG_-6_39</strain>
    </source>
</reference>
<comment type="subcellular location">
    <subcellularLocation>
        <location evidence="1">Membrane</location>
        <topology evidence="1">Single-pass membrane protein</topology>
    </subcellularLocation>
</comment>
<dbReference type="SUPFAM" id="SSF74653">
    <property type="entry name" value="TolA/TonB C-terminal domain"/>
    <property type="match status" value="1"/>
</dbReference>
<dbReference type="RefSeq" id="WP_110169545.1">
    <property type="nucleotide sequence ID" value="NZ_CP015136.1"/>
</dbReference>
<dbReference type="KEGG" id="abac:LuPra_00788"/>
<dbReference type="GO" id="GO:0055085">
    <property type="term" value="P:transmembrane transport"/>
    <property type="evidence" value="ECO:0007669"/>
    <property type="project" value="InterPro"/>
</dbReference>
<dbReference type="InterPro" id="IPR037682">
    <property type="entry name" value="TonB_C"/>
</dbReference>
<dbReference type="AlphaFoldDB" id="A0A143PIL7"/>
<dbReference type="Pfam" id="PF13620">
    <property type="entry name" value="CarboxypepD_reg"/>
    <property type="match status" value="1"/>
</dbReference>
<reference evidence="8" key="2">
    <citation type="submission" date="2016-04" db="EMBL/GenBank/DDBJ databases">
        <title>First Complete Genome Sequence of a Subdivision 6 Acidobacterium.</title>
        <authorList>
            <person name="Huang S."/>
            <person name="Vieira S."/>
            <person name="Bunk B."/>
            <person name="Riedel T."/>
            <person name="Sproeer C."/>
            <person name="Overmann J."/>
        </authorList>
    </citation>
    <scope>NUCLEOTIDE SEQUENCE [LARGE SCALE GENOMIC DNA]</scope>
    <source>
        <strain evidence="8">DSM 100886 HEG_-6_39</strain>
    </source>
</reference>
<dbReference type="InterPro" id="IPR052173">
    <property type="entry name" value="Beta-lactam_resp_regulator"/>
</dbReference>
<feature type="transmembrane region" description="Helical" evidence="5">
    <location>
        <begin position="78"/>
        <end position="96"/>
    </location>
</feature>
<dbReference type="CDD" id="cd07341">
    <property type="entry name" value="M56_BlaR1_MecR1_like"/>
    <property type="match status" value="1"/>
</dbReference>
<feature type="transmembrane region" description="Helical" evidence="5">
    <location>
        <begin position="31"/>
        <end position="57"/>
    </location>
</feature>
<organism evidence="7 8">
    <name type="scientific">Luteitalea pratensis</name>
    <dbReference type="NCBI Taxonomy" id="1855912"/>
    <lineage>
        <taxon>Bacteria</taxon>
        <taxon>Pseudomonadati</taxon>
        <taxon>Acidobacteriota</taxon>
        <taxon>Vicinamibacteria</taxon>
        <taxon>Vicinamibacterales</taxon>
        <taxon>Vicinamibacteraceae</taxon>
        <taxon>Luteitalea</taxon>
    </lineage>
</organism>
<dbReference type="OrthoDB" id="129051at2"/>
<dbReference type="PATRIC" id="fig|1813736.3.peg.822"/>